<dbReference type="OrthoDB" id="9803106at2"/>
<dbReference type="AlphaFoldDB" id="U5N7R7"/>
<evidence type="ECO:0000313" key="1">
    <source>
        <dbReference type="EMBL" id="AGX87335.1"/>
    </source>
</evidence>
<dbReference type="SUPFAM" id="SSF81301">
    <property type="entry name" value="Nucleotidyltransferase"/>
    <property type="match status" value="1"/>
</dbReference>
<sequence>MFNPTDASVFGLSPAIRQQLCAEFARTPAILRALVFGSRYRPGSDIDIALMAPQLTAAQLDDLLLPYQIDLCLFAPPHP</sequence>
<dbReference type="STRING" id="946483.Cenrod_1243"/>
<gene>
    <name evidence="1" type="ORF">Cenrod_1243</name>
</gene>
<dbReference type="RefSeq" id="WP_022772343.1">
    <property type="nucleotide sequence ID" value="NC_022576.1"/>
</dbReference>
<dbReference type="CDD" id="cd05403">
    <property type="entry name" value="NT_KNTase_like"/>
    <property type="match status" value="1"/>
</dbReference>
<name>U5N7R7_9BURK</name>
<dbReference type="Proteomes" id="UP000017184">
    <property type="component" value="Chromosome"/>
</dbReference>
<organism evidence="1 2">
    <name type="scientific">Candidatus Symbiobacter mobilis CR</name>
    <dbReference type="NCBI Taxonomy" id="946483"/>
    <lineage>
        <taxon>Bacteria</taxon>
        <taxon>Pseudomonadati</taxon>
        <taxon>Pseudomonadota</taxon>
        <taxon>Betaproteobacteria</taxon>
        <taxon>Burkholderiales</taxon>
        <taxon>Comamonadaceae</taxon>
    </lineage>
</organism>
<dbReference type="eggNOG" id="COG1708">
    <property type="taxonomic scope" value="Bacteria"/>
</dbReference>
<evidence type="ECO:0000313" key="2">
    <source>
        <dbReference type="Proteomes" id="UP000017184"/>
    </source>
</evidence>
<keyword evidence="2" id="KW-1185">Reference proteome</keyword>
<reference evidence="1 2" key="1">
    <citation type="journal article" date="2013" name="Genome Biol.">
        <title>Genomic analysis reveals key aspects of prokaryotic symbiosis in the phototrophic consortium "Chlorochromatium aggregatum".</title>
        <authorList>
            <person name="Liu Z."/>
            <person name="Muller J."/>
            <person name="Li T."/>
            <person name="Alvey R.M."/>
            <person name="Vogl K."/>
            <person name="Frigaard N.U."/>
            <person name="Rockwell N.C."/>
            <person name="Boyd E.S."/>
            <person name="Tomsho L.P."/>
            <person name="Schuster S.C."/>
            <person name="Henke P."/>
            <person name="Rohde M."/>
            <person name="Overmann J."/>
            <person name="Bryant D.A."/>
        </authorList>
    </citation>
    <scope>NUCLEOTIDE SEQUENCE [LARGE SCALE GENOMIC DNA]</scope>
    <source>
        <strain evidence="1">CR</strain>
    </source>
</reference>
<dbReference type="KEGG" id="cbx:Cenrod_1243"/>
<dbReference type="HOGENOM" id="CLU_130257_5_1_4"/>
<dbReference type="EMBL" id="CP004885">
    <property type="protein sequence ID" value="AGX87335.1"/>
    <property type="molecule type" value="Genomic_DNA"/>
</dbReference>
<dbReference type="InterPro" id="IPR043519">
    <property type="entry name" value="NT_sf"/>
</dbReference>
<accession>U5N7R7</accession>
<proteinExistence type="predicted"/>
<protein>
    <submittedName>
        <fullName evidence="1">Uncharacterized protein</fullName>
    </submittedName>
</protein>